<dbReference type="HOGENOM" id="CLU_066192_29_4_11"/>
<name>D0LFI3_GORB4</name>
<geneLocation type="plasmid" evidence="2 3">
    <name>pGBRO01</name>
</geneLocation>
<dbReference type="KEGG" id="gbr:Gbro_4919"/>
<keyword evidence="3" id="KW-1185">Reference proteome</keyword>
<dbReference type="InterPro" id="IPR010982">
    <property type="entry name" value="Lambda_DNA-bd_dom_sf"/>
</dbReference>
<accession>D0LFI3</accession>
<dbReference type="Pfam" id="PF01381">
    <property type="entry name" value="HTH_3"/>
    <property type="match status" value="1"/>
</dbReference>
<dbReference type="GO" id="GO:0003677">
    <property type="term" value="F:DNA binding"/>
    <property type="evidence" value="ECO:0007669"/>
    <property type="project" value="InterPro"/>
</dbReference>
<evidence type="ECO:0000313" key="2">
    <source>
        <dbReference type="EMBL" id="ACY24032.1"/>
    </source>
</evidence>
<feature type="domain" description="HTH cro/C1-type" evidence="1">
    <location>
        <begin position="18"/>
        <end position="72"/>
    </location>
</feature>
<dbReference type="InterPro" id="IPR001387">
    <property type="entry name" value="Cro/C1-type_HTH"/>
</dbReference>
<reference evidence="2 3" key="1">
    <citation type="journal article" date="2010" name="Stand. Genomic Sci.">
        <title>Complete genome sequence of Gordonia bronchialis type strain (3410).</title>
        <authorList>
            <person name="Ivanova N."/>
            <person name="Sikorski J."/>
            <person name="Jando M."/>
            <person name="Lapidus A."/>
            <person name="Nolan M."/>
            <person name="Lucas S."/>
            <person name="Del Rio T.G."/>
            <person name="Tice H."/>
            <person name="Copeland A."/>
            <person name="Cheng J.F."/>
            <person name="Chen F."/>
            <person name="Bruce D."/>
            <person name="Goodwin L."/>
            <person name="Pitluck S."/>
            <person name="Mavromatis K."/>
            <person name="Ovchinnikova G."/>
            <person name="Pati A."/>
            <person name="Chen A."/>
            <person name="Palaniappan K."/>
            <person name="Land M."/>
            <person name="Hauser L."/>
            <person name="Chang Y.J."/>
            <person name="Jeffries C.D."/>
            <person name="Chain P."/>
            <person name="Saunders E."/>
            <person name="Han C."/>
            <person name="Detter J.C."/>
            <person name="Brettin T."/>
            <person name="Rohde M."/>
            <person name="Goker M."/>
            <person name="Bristow J."/>
            <person name="Eisen J.A."/>
            <person name="Markowitz V."/>
            <person name="Hugenholtz P."/>
            <person name="Klenk H.P."/>
            <person name="Kyrpides N.C."/>
        </authorList>
    </citation>
    <scope>NUCLEOTIDE SEQUENCE [LARGE SCALE GENOMIC DNA]</scope>
    <source>
        <strain evidence="3">ATCC 25592 / DSM 43247 / BCRC 13721 / JCM 3198 / KCTC 3076 / NBRC 16047 / NCTC 10667</strain>
        <plasmid evidence="3">pGBRO01</plasmid>
    </source>
</reference>
<dbReference type="Proteomes" id="UP000001219">
    <property type="component" value="Plasmid pGBRO01"/>
</dbReference>
<gene>
    <name evidence="2" type="ORF">Gbro_4919</name>
</gene>
<dbReference type="Gene3D" id="1.10.260.40">
    <property type="entry name" value="lambda repressor-like DNA-binding domains"/>
    <property type="match status" value="1"/>
</dbReference>
<dbReference type="AlphaFoldDB" id="D0LFI3"/>
<evidence type="ECO:0000259" key="1">
    <source>
        <dbReference type="PROSITE" id="PS50943"/>
    </source>
</evidence>
<dbReference type="OrthoDB" id="5148209at2"/>
<sequence length="76" mass="8021">MPVEVDETAILLALGRAITARRDELGLSQRGLATEAGLDRVFLRGIEDGTRKATVVTLIRLATALDTTAAALLADC</sequence>
<dbReference type="EMBL" id="CP001803">
    <property type="protein sequence ID" value="ACY24032.1"/>
    <property type="molecule type" value="Genomic_DNA"/>
</dbReference>
<evidence type="ECO:0000313" key="3">
    <source>
        <dbReference type="Proteomes" id="UP000001219"/>
    </source>
</evidence>
<dbReference type="CDD" id="cd00093">
    <property type="entry name" value="HTH_XRE"/>
    <property type="match status" value="1"/>
</dbReference>
<dbReference type="SUPFAM" id="SSF47413">
    <property type="entry name" value="lambda repressor-like DNA-binding domains"/>
    <property type="match status" value="1"/>
</dbReference>
<organism evidence="2 3">
    <name type="scientific">Gordonia bronchialis (strain ATCC 25592 / DSM 43247 / BCRC 13721 / JCM 3198 / KCTC 3076 / NBRC 16047 / NCTC 10667)</name>
    <name type="common">Rhodococcus bronchialis</name>
    <dbReference type="NCBI Taxonomy" id="526226"/>
    <lineage>
        <taxon>Bacteria</taxon>
        <taxon>Bacillati</taxon>
        <taxon>Actinomycetota</taxon>
        <taxon>Actinomycetes</taxon>
        <taxon>Mycobacteriales</taxon>
        <taxon>Gordoniaceae</taxon>
        <taxon>Gordonia</taxon>
    </lineage>
</organism>
<proteinExistence type="predicted"/>
<dbReference type="PROSITE" id="PS50943">
    <property type="entry name" value="HTH_CROC1"/>
    <property type="match status" value="1"/>
</dbReference>
<dbReference type="RefSeq" id="WP_012836502.1">
    <property type="nucleotide sequence ID" value="NC_013442.1"/>
</dbReference>
<protein>
    <submittedName>
        <fullName evidence="2">Helix-turn-helix domain protein</fullName>
    </submittedName>
</protein>
<dbReference type="eggNOG" id="COG1396">
    <property type="taxonomic scope" value="Bacteria"/>
</dbReference>
<dbReference type="SMART" id="SM00530">
    <property type="entry name" value="HTH_XRE"/>
    <property type="match status" value="1"/>
</dbReference>
<keyword evidence="2" id="KW-0614">Plasmid</keyword>